<comment type="caution">
    <text evidence="1">The sequence shown here is derived from an EMBL/GenBank/DDBJ whole genome shotgun (WGS) entry which is preliminary data.</text>
</comment>
<dbReference type="EMBL" id="JAYMYR010000009">
    <property type="protein sequence ID" value="KAK7341823.1"/>
    <property type="molecule type" value="Genomic_DNA"/>
</dbReference>
<name>A0AAN9QSN8_PHACN</name>
<accession>A0AAN9QSN8</accession>
<organism evidence="1 2">
    <name type="scientific">Phaseolus coccineus</name>
    <name type="common">Scarlet runner bean</name>
    <name type="synonym">Phaseolus multiflorus</name>
    <dbReference type="NCBI Taxonomy" id="3886"/>
    <lineage>
        <taxon>Eukaryota</taxon>
        <taxon>Viridiplantae</taxon>
        <taxon>Streptophyta</taxon>
        <taxon>Embryophyta</taxon>
        <taxon>Tracheophyta</taxon>
        <taxon>Spermatophyta</taxon>
        <taxon>Magnoliopsida</taxon>
        <taxon>eudicotyledons</taxon>
        <taxon>Gunneridae</taxon>
        <taxon>Pentapetalae</taxon>
        <taxon>rosids</taxon>
        <taxon>fabids</taxon>
        <taxon>Fabales</taxon>
        <taxon>Fabaceae</taxon>
        <taxon>Papilionoideae</taxon>
        <taxon>50 kb inversion clade</taxon>
        <taxon>NPAAA clade</taxon>
        <taxon>indigoferoid/millettioid clade</taxon>
        <taxon>Phaseoleae</taxon>
        <taxon>Phaseolus</taxon>
    </lineage>
</organism>
<evidence type="ECO:0000313" key="1">
    <source>
        <dbReference type="EMBL" id="KAK7341823.1"/>
    </source>
</evidence>
<protein>
    <submittedName>
        <fullName evidence="1">Uncharacterized protein</fullName>
    </submittedName>
</protein>
<evidence type="ECO:0000313" key="2">
    <source>
        <dbReference type="Proteomes" id="UP001374584"/>
    </source>
</evidence>
<reference evidence="1 2" key="1">
    <citation type="submission" date="2024-01" db="EMBL/GenBank/DDBJ databases">
        <title>The genomes of 5 underutilized Papilionoideae crops provide insights into root nodulation and disease resistanc.</title>
        <authorList>
            <person name="Jiang F."/>
        </authorList>
    </citation>
    <scope>NUCLEOTIDE SEQUENCE [LARGE SCALE GENOMIC DNA]</scope>
    <source>
        <strain evidence="1">JINMINGXINNONG_FW02</strain>
        <tissue evidence="1">Leaves</tissue>
    </source>
</reference>
<dbReference type="AlphaFoldDB" id="A0AAN9QSN8"/>
<keyword evidence="2" id="KW-1185">Reference proteome</keyword>
<proteinExistence type="predicted"/>
<dbReference type="Proteomes" id="UP001374584">
    <property type="component" value="Unassembled WGS sequence"/>
</dbReference>
<gene>
    <name evidence="1" type="ORF">VNO80_24762</name>
</gene>
<sequence>MAFIEQIWECETMIVSFEKPLSLYVLKRFFATKSCTESARVSSARVPSPPRSSPLRSWNTLLRYVHGPFMAIPCAPKSNSPSRSQTRTILRTGSLCFIGLPLKPVTQTLHQTHCVSIKNTKEEYRKGLLNCKNNLHGRLILAKETQNLQPGLLRLSQWGKDSSPNKLLLALATMSKFWIDMADEGEISDHATQGQLADQDPDFNMSIIGDANLVGFPFGLSFAPACLF</sequence>